<organism evidence="1 2">
    <name type="scientific">Calothrix parasitica NIES-267</name>
    <dbReference type="NCBI Taxonomy" id="1973488"/>
    <lineage>
        <taxon>Bacteria</taxon>
        <taxon>Bacillati</taxon>
        <taxon>Cyanobacteriota</taxon>
        <taxon>Cyanophyceae</taxon>
        <taxon>Nostocales</taxon>
        <taxon>Calotrichaceae</taxon>
        <taxon>Calothrix</taxon>
    </lineage>
</organism>
<dbReference type="OrthoDB" id="516062at2"/>
<dbReference type="EMBL" id="AP018227">
    <property type="protein sequence ID" value="BAY84596.1"/>
    <property type="molecule type" value="Genomic_DNA"/>
</dbReference>
<evidence type="ECO:0000313" key="2">
    <source>
        <dbReference type="Proteomes" id="UP000218418"/>
    </source>
</evidence>
<proteinExistence type="predicted"/>
<dbReference type="Proteomes" id="UP000218418">
    <property type="component" value="Chromosome"/>
</dbReference>
<reference evidence="1 2" key="1">
    <citation type="submission" date="2017-06" db="EMBL/GenBank/DDBJ databases">
        <title>Genome sequencing of cyanobaciteial culture collection at National Institute for Environmental Studies (NIES).</title>
        <authorList>
            <person name="Hirose Y."/>
            <person name="Shimura Y."/>
            <person name="Fujisawa T."/>
            <person name="Nakamura Y."/>
            <person name="Kawachi M."/>
        </authorList>
    </citation>
    <scope>NUCLEOTIDE SEQUENCE [LARGE SCALE GENOMIC DNA]</scope>
    <source>
        <strain evidence="1 2">NIES-267</strain>
    </source>
</reference>
<evidence type="ECO:0000313" key="1">
    <source>
        <dbReference type="EMBL" id="BAY84596.1"/>
    </source>
</evidence>
<name>A0A1Z4LTM6_9CYAN</name>
<dbReference type="AlphaFoldDB" id="A0A1Z4LTM6"/>
<keyword evidence="2" id="KW-1185">Reference proteome</keyword>
<gene>
    <name evidence="1" type="ORF">NIES267_40920</name>
</gene>
<sequence>MDSAKKVVLQQNVWDTDNLGDLVAEGVLDSDDLSLQGVAQAQNEEYERLEREWQEENEKYLNSIDWESKAVKYESTKKEEEEVF</sequence>
<accession>A0A1Z4LTM6</accession>
<protein>
    <submittedName>
        <fullName evidence="1">Uncharacterized protein</fullName>
    </submittedName>
</protein>